<evidence type="ECO:0000256" key="5">
    <source>
        <dbReference type="ARBA" id="ARBA00023018"/>
    </source>
</evidence>
<feature type="region of interest" description="Disordered" evidence="11">
    <location>
        <begin position="155"/>
        <end position="175"/>
    </location>
</feature>
<keyword evidence="7" id="KW-0675">Receptor</keyword>
<evidence type="ECO:0000313" key="16">
    <source>
        <dbReference type="Proteomes" id="UP000245119"/>
    </source>
</evidence>
<dbReference type="Gene3D" id="3.90.190.10">
    <property type="entry name" value="Protein tyrosine phosphatase superfamily"/>
    <property type="match status" value="1"/>
</dbReference>
<evidence type="ECO:0000256" key="7">
    <source>
        <dbReference type="ARBA" id="ARBA00023170"/>
    </source>
</evidence>
<evidence type="ECO:0000259" key="14">
    <source>
        <dbReference type="PROSITE" id="PS50056"/>
    </source>
</evidence>
<feature type="region of interest" description="Disordered" evidence="11">
    <location>
        <begin position="492"/>
        <end position="561"/>
    </location>
</feature>
<dbReference type="GO" id="GO:0030141">
    <property type="term" value="C:secretory granule"/>
    <property type="evidence" value="ECO:0007669"/>
    <property type="project" value="InterPro"/>
</dbReference>
<accession>A0A2T7PAI8</accession>
<dbReference type="InterPro" id="IPR000242">
    <property type="entry name" value="PTP_cat"/>
</dbReference>
<keyword evidence="3" id="KW-0732">Signal</keyword>
<name>A0A2T7PAI8_POMCA</name>
<feature type="compositionally biased region" description="Acidic residues" evidence="11">
    <location>
        <begin position="528"/>
        <end position="537"/>
    </location>
</feature>
<sequence length="1043" mass="114891">MKSLLEEKKLDLIELFWGTGEEGSLEVGDTQGCAEITGEWGVDQERGEEKRDGNLCPNSLDETWPKTVSSTAADLLFGSCQDIYDLRGDEGLPTGGGGGVPPEDARDRVAGGGHLAPDPRRLHVAGCLHTVHAANTLVAFQRGRHFSPRLCEDALGVSPSSSSSHSSSSSPAATWVQGTDSEIAAVLKELLRTAEVGERPSARNFLHPRSDLSDWRPRHHRSQSPTDNFMFPWGQEAEGQEESEFDDGLYPLNSNKRDEFVQVHKYFDQSKGQLKRAPFVPVSDSDNYIKAFPQETLRLPSDDGATDLDKSYSPYQAFSPSEEQALLEAVQQEEEQQEEDDVAPEGQGHLQDGGTDFFNIPEAEPVGAPGMESSMGIQTSLTEQGNLQEAMAAESSVEGSLSLSPDDEATLEGLLEGSVEPDQLPLAQQRRLSRFIEVMISLLEMRGTDHLKDVDVVADDSTASSRLPPSEDNPLATQQAASATLIASQHHDVDDNENHQDTDGEEGGGADDPKEDNLEPPSKLTPDEKDDSDDADVVLEKKAPKLDDDDESSKPREKDDNKAVVDIRYTYIKFNNKVDEKSAPGLVANLTDILKVPPGVVQVDQVDGNQLILKVYPDSKWNSSTLASQAEDHSEELYSATGLKVVDAGVGKGVTVEVKKQDGTYVVVTFVLVGCIAGVVLAVTIIYLLRRHRRSRQKLAQLAATSDGNEASKDYQDLCRQRMQSKASEKPEPLHAASRIGSVSESQVRSPSSRSSTSSWSEEPAATNMDISTGHVVLAYMEDHLKNQDRLEQEWEALTAYQADPCGTTVAADAANARKNRYSDVLPYDHSRVILSASTNVSNSDYINASFITDHDPRNPAYVTTQGPLPHTVADFWQMVWEQGSVVIVMLTKLTENGTSMCHRYWPEEGSDLYHIYEVHLVSEHIWCDDYLVRSFYLKNLQTNETRTVTQFHFLTWPHLSVPPSMKALLDFRSDGCGRSGTYCLIDMVLNRMAKGAKEIDMAATLEHIRDQRMNMVQTKEQFQFALSAVADEVHAILKAMPQ</sequence>
<dbReference type="AlphaFoldDB" id="A0A2T7PAI8"/>
<evidence type="ECO:0000256" key="2">
    <source>
        <dbReference type="ARBA" id="ARBA00022692"/>
    </source>
</evidence>
<evidence type="ECO:0000256" key="3">
    <source>
        <dbReference type="ARBA" id="ARBA00022729"/>
    </source>
</evidence>
<comment type="caution">
    <text evidence="15">The sequence shown here is derived from an EMBL/GenBank/DDBJ whole genome shotgun (WGS) entry which is preliminary data.</text>
</comment>
<keyword evidence="5" id="KW-0770">Synapse</keyword>
<proteinExistence type="predicted"/>
<dbReference type="PANTHER" id="PTHR46106:SF4">
    <property type="entry name" value="IA-2 PROTEIN TYROSINE PHOSPHATASE, ISOFORM C"/>
    <property type="match status" value="1"/>
</dbReference>
<keyword evidence="4 12" id="KW-1133">Transmembrane helix</keyword>
<dbReference type="InterPro" id="IPR029021">
    <property type="entry name" value="Prot-tyrosine_phosphatase-like"/>
</dbReference>
<dbReference type="Gene3D" id="3.30.70.2470">
    <property type="entry name" value="Protein-tyrosine phosphatase receptor IA-2 ectodomain"/>
    <property type="match status" value="1"/>
</dbReference>
<dbReference type="FunFam" id="3.90.190.10:FF:000017">
    <property type="entry name" value="receptor-type tyrosine-protein phosphatase-like N isoform X2"/>
    <property type="match status" value="1"/>
</dbReference>
<dbReference type="InterPro" id="IPR038112">
    <property type="entry name" value="Receptor_IA-2_ectodomain_sf"/>
</dbReference>
<evidence type="ECO:0000259" key="13">
    <source>
        <dbReference type="PROSITE" id="PS50055"/>
    </source>
</evidence>
<evidence type="ECO:0000256" key="10">
    <source>
        <dbReference type="ARBA" id="ARBA00034103"/>
    </source>
</evidence>
<feature type="transmembrane region" description="Helical" evidence="12">
    <location>
        <begin position="665"/>
        <end position="689"/>
    </location>
</feature>
<dbReference type="SMART" id="SM00404">
    <property type="entry name" value="PTPc_motif"/>
    <property type="match status" value="1"/>
</dbReference>
<dbReference type="GO" id="GO:0051046">
    <property type="term" value="P:regulation of secretion"/>
    <property type="evidence" value="ECO:0007669"/>
    <property type="project" value="TreeGrafter"/>
</dbReference>
<feature type="domain" description="Tyrosine-protein phosphatase" evidence="13">
    <location>
        <begin position="791"/>
        <end position="1033"/>
    </location>
</feature>
<dbReference type="STRING" id="400727.A0A2T7PAI8"/>
<feature type="compositionally biased region" description="Basic and acidic residues" evidence="11">
    <location>
        <begin position="538"/>
        <end position="561"/>
    </location>
</feature>
<dbReference type="Pfam" id="PF00102">
    <property type="entry name" value="Y_phosphatase"/>
    <property type="match status" value="1"/>
</dbReference>
<evidence type="ECO:0000256" key="12">
    <source>
        <dbReference type="SAM" id="Phobius"/>
    </source>
</evidence>
<evidence type="ECO:0000256" key="6">
    <source>
        <dbReference type="ARBA" id="ARBA00023136"/>
    </source>
</evidence>
<dbReference type="PANTHER" id="PTHR46106">
    <property type="entry name" value="IA-2 PROTEIN TYROSINE PHOSPHATASE, ISOFORM C"/>
    <property type="match status" value="1"/>
</dbReference>
<dbReference type="GO" id="GO:0030658">
    <property type="term" value="C:transport vesicle membrane"/>
    <property type="evidence" value="ECO:0007669"/>
    <property type="project" value="UniProtKB-SubCell"/>
</dbReference>
<feature type="compositionally biased region" description="Low complexity" evidence="11">
    <location>
        <begin position="158"/>
        <end position="171"/>
    </location>
</feature>
<dbReference type="SMART" id="SM00194">
    <property type="entry name" value="PTPc"/>
    <property type="match status" value="1"/>
</dbReference>
<feature type="compositionally biased region" description="Low complexity" evidence="11">
    <location>
        <begin position="742"/>
        <end position="766"/>
    </location>
</feature>
<dbReference type="Proteomes" id="UP000245119">
    <property type="component" value="Linkage Group LG5"/>
</dbReference>
<keyword evidence="16" id="KW-1185">Reference proteome</keyword>
<keyword evidence="6 12" id="KW-0472">Membrane</keyword>
<dbReference type="InterPro" id="IPR021613">
    <property type="entry name" value="Receptor_IA-2_dom"/>
</dbReference>
<feature type="region of interest" description="Disordered" evidence="11">
    <location>
        <begin position="721"/>
        <end position="766"/>
    </location>
</feature>
<dbReference type="InterPro" id="IPR000387">
    <property type="entry name" value="Tyr_Pase_dom"/>
</dbReference>
<keyword evidence="9" id="KW-0968">Cytoplasmic vesicle</keyword>
<dbReference type="InterPro" id="IPR003595">
    <property type="entry name" value="Tyr_Pase_cat"/>
</dbReference>
<dbReference type="PROSITE" id="PS50056">
    <property type="entry name" value="TYR_PHOSPHATASE_2"/>
    <property type="match status" value="1"/>
</dbReference>
<dbReference type="SUPFAM" id="SSF52799">
    <property type="entry name" value="(Phosphotyrosine protein) phosphatases II"/>
    <property type="match status" value="1"/>
</dbReference>
<evidence type="ECO:0000256" key="9">
    <source>
        <dbReference type="ARBA" id="ARBA00023329"/>
    </source>
</evidence>
<evidence type="ECO:0008006" key="17">
    <source>
        <dbReference type="Google" id="ProtNLM"/>
    </source>
</evidence>
<dbReference type="Pfam" id="PF11548">
    <property type="entry name" value="Receptor_IA-2"/>
    <property type="match status" value="1"/>
</dbReference>
<dbReference type="EMBL" id="PZQS01000005">
    <property type="protein sequence ID" value="PVD30426.1"/>
    <property type="molecule type" value="Genomic_DNA"/>
</dbReference>
<evidence type="ECO:0000256" key="11">
    <source>
        <dbReference type="SAM" id="MobiDB-lite"/>
    </source>
</evidence>
<protein>
    <recommendedName>
        <fullName evidence="17">Tyrosine-protein phosphatase domain-containing protein</fullName>
    </recommendedName>
</protein>
<dbReference type="InterPro" id="IPR033522">
    <property type="entry name" value="IA-2/IA-2_beta"/>
</dbReference>
<keyword evidence="8" id="KW-0325">Glycoprotein</keyword>
<feature type="compositionally biased region" description="Acidic residues" evidence="11">
    <location>
        <begin position="331"/>
        <end position="343"/>
    </location>
</feature>
<gene>
    <name evidence="15" type="ORF">C0Q70_09692</name>
</gene>
<feature type="region of interest" description="Disordered" evidence="11">
    <location>
        <begin position="330"/>
        <end position="357"/>
    </location>
</feature>
<evidence type="ECO:0000256" key="4">
    <source>
        <dbReference type="ARBA" id="ARBA00022989"/>
    </source>
</evidence>
<comment type="subcellular location">
    <subcellularLocation>
        <location evidence="1">Cytoplasmic vesicle</location>
        <location evidence="1">Secretory vesicle membrane</location>
        <topology evidence="1">Single-pass type I membrane protein</topology>
    </subcellularLocation>
    <subcellularLocation>
        <location evidence="10">Synapse</location>
    </subcellularLocation>
</comment>
<dbReference type="PROSITE" id="PS50055">
    <property type="entry name" value="TYR_PHOSPHATASE_PTP"/>
    <property type="match status" value="1"/>
</dbReference>
<evidence type="ECO:0000256" key="8">
    <source>
        <dbReference type="ARBA" id="ARBA00023180"/>
    </source>
</evidence>
<evidence type="ECO:0000256" key="1">
    <source>
        <dbReference type="ARBA" id="ARBA00004212"/>
    </source>
</evidence>
<feature type="compositionally biased region" description="Basic and acidic residues" evidence="11">
    <location>
        <begin position="492"/>
        <end position="502"/>
    </location>
</feature>
<dbReference type="PRINTS" id="PR00700">
    <property type="entry name" value="PRTYPHPHTASE"/>
</dbReference>
<keyword evidence="2 12" id="KW-0812">Transmembrane</keyword>
<dbReference type="GO" id="GO:0045202">
    <property type="term" value="C:synapse"/>
    <property type="evidence" value="ECO:0007669"/>
    <property type="project" value="UniProtKB-SubCell"/>
</dbReference>
<evidence type="ECO:0000313" key="15">
    <source>
        <dbReference type="EMBL" id="PVD30426.1"/>
    </source>
</evidence>
<reference evidence="15 16" key="1">
    <citation type="submission" date="2018-04" db="EMBL/GenBank/DDBJ databases">
        <title>The genome of golden apple snail Pomacea canaliculata provides insight into stress tolerance and invasive adaptation.</title>
        <authorList>
            <person name="Liu C."/>
            <person name="Liu B."/>
            <person name="Ren Y."/>
            <person name="Zhang Y."/>
            <person name="Wang H."/>
            <person name="Li S."/>
            <person name="Jiang F."/>
            <person name="Yin L."/>
            <person name="Zhang G."/>
            <person name="Qian W."/>
            <person name="Fan W."/>
        </authorList>
    </citation>
    <scope>NUCLEOTIDE SEQUENCE [LARGE SCALE GENOMIC DNA]</scope>
    <source>
        <strain evidence="15">SZHN2017</strain>
        <tissue evidence="15">Muscle</tissue>
    </source>
</reference>
<dbReference type="OrthoDB" id="9880441at2759"/>
<dbReference type="GO" id="GO:0004725">
    <property type="term" value="F:protein tyrosine phosphatase activity"/>
    <property type="evidence" value="ECO:0007669"/>
    <property type="project" value="InterPro"/>
</dbReference>
<feature type="domain" description="Tyrosine specific protein phosphatases" evidence="14">
    <location>
        <begin position="974"/>
        <end position="1024"/>
    </location>
</feature>
<organism evidence="15 16">
    <name type="scientific">Pomacea canaliculata</name>
    <name type="common">Golden apple snail</name>
    <dbReference type="NCBI Taxonomy" id="400727"/>
    <lineage>
        <taxon>Eukaryota</taxon>
        <taxon>Metazoa</taxon>
        <taxon>Spiralia</taxon>
        <taxon>Lophotrochozoa</taxon>
        <taxon>Mollusca</taxon>
        <taxon>Gastropoda</taxon>
        <taxon>Caenogastropoda</taxon>
        <taxon>Architaenioglossa</taxon>
        <taxon>Ampullarioidea</taxon>
        <taxon>Ampullariidae</taxon>
        <taxon>Pomacea</taxon>
    </lineage>
</organism>